<accession>A0A645IGI2</accession>
<dbReference type="AlphaFoldDB" id="A0A645IGI2"/>
<reference evidence="1" key="1">
    <citation type="submission" date="2019-08" db="EMBL/GenBank/DDBJ databases">
        <authorList>
            <person name="Kucharzyk K."/>
            <person name="Murdoch R.W."/>
            <person name="Higgins S."/>
            <person name="Loffler F."/>
        </authorList>
    </citation>
    <scope>NUCLEOTIDE SEQUENCE</scope>
</reference>
<evidence type="ECO:0000313" key="1">
    <source>
        <dbReference type="EMBL" id="MPN47414.1"/>
    </source>
</evidence>
<organism evidence="1">
    <name type="scientific">bioreactor metagenome</name>
    <dbReference type="NCBI Taxonomy" id="1076179"/>
    <lineage>
        <taxon>unclassified sequences</taxon>
        <taxon>metagenomes</taxon>
        <taxon>ecological metagenomes</taxon>
    </lineage>
</organism>
<proteinExistence type="predicted"/>
<gene>
    <name evidence="1" type="ORF">SDC9_195016</name>
</gene>
<comment type="caution">
    <text evidence="1">The sequence shown here is derived from an EMBL/GenBank/DDBJ whole genome shotgun (WGS) entry which is preliminary data.</text>
</comment>
<sequence length="139" mass="16281">MGILYFRTVIEGVVRDYKNYVFYGMELQNQNDYFSYAYDDLICKTDGSNEPLLVNCYKDNWIREIKDTSAFLAQLKQKSFFIIGFDTPLWNYALTRNNGNTNSDLFGSNLNIDWNVKEDGIGLFIGCNKKKIKEFKFNK</sequence>
<protein>
    <submittedName>
        <fullName evidence="1">Uncharacterized protein</fullName>
    </submittedName>
</protein>
<dbReference type="EMBL" id="VSSQ01108886">
    <property type="protein sequence ID" value="MPN47414.1"/>
    <property type="molecule type" value="Genomic_DNA"/>
</dbReference>
<name>A0A645IGI2_9ZZZZ</name>